<dbReference type="AlphaFoldDB" id="A0A1E3PFT6"/>
<gene>
    <name evidence="2" type="ORF">NADFUDRAFT_47508</name>
</gene>
<feature type="region of interest" description="Disordered" evidence="1">
    <location>
        <begin position="137"/>
        <end position="156"/>
    </location>
</feature>
<name>A0A1E3PFT6_9ASCO</name>
<evidence type="ECO:0000256" key="1">
    <source>
        <dbReference type="SAM" id="MobiDB-lite"/>
    </source>
</evidence>
<evidence type="ECO:0000313" key="3">
    <source>
        <dbReference type="Proteomes" id="UP000095009"/>
    </source>
</evidence>
<evidence type="ECO:0000313" key="2">
    <source>
        <dbReference type="EMBL" id="ODQ64255.1"/>
    </source>
</evidence>
<reference evidence="2 3" key="1">
    <citation type="journal article" date="2016" name="Proc. Natl. Acad. Sci. U.S.A.">
        <title>Comparative genomics of biotechnologically important yeasts.</title>
        <authorList>
            <person name="Riley R."/>
            <person name="Haridas S."/>
            <person name="Wolfe K.H."/>
            <person name="Lopes M.R."/>
            <person name="Hittinger C.T."/>
            <person name="Goeker M."/>
            <person name="Salamov A.A."/>
            <person name="Wisecaver J.H."/>
            <person name="Long T.M."/>
            <person name="Calvey C.H."/>
            <person name="Aerts A.L."/>
            <person name="Barry K.W."/>
            <person name="Choi C."/>
            <person name="Clum A."/>
            <person name="Coughlan A.Y."/>
            <person name="Deshpande S."/>
            <person name="Douglass A.P."/>
            <person name="Hanson S.J."/>
            <person name="Klenk H.-P."/>
            <person name="LaButti K.M."/>
            <person name="Lapidus A."/>
            <person name="Lindquist E.A."/>
            <person name="Lipzen A.M."/>
            <person name="Meier-Kolthoff J.P."/>
            <person name="Ohm R.A."/>
            <person name="Otillar R.P."/>
            <person name="Pangilinan J.L."/>
            <person name="Peng Y."/>
            <person name="Rokas A."/>
            <person name="Rosa C.A."/>
            <person name="Scheuner C."/>
            <person name="Sibirny A.A."/>
            <person name="Slot J.C."/>
            <person name="Stielow J.B."/>
            <person name="Sun H."/>
            <person name="Kurtzman C.P."/>
            <person name="Blackwell M."/>
            <person name="Grigoriev I.V."/>
            <person name="Jeffries T.W."/>
        </authorList>
    </citation>
    <scope>NUCLEOTIDE SEQUENCE [LARGE SCALE GENOMIC DNA]</scope>
    <source>
        <strain evidence="2 3">DSM 6958</strain>
    </source>
</reference>
<protein>
    <submittedName>
        <fullName evidence="2">Uncharacterized protein</fullName>
    </submittedName>
</protein>
<dbReference type="EMBL" id="KV454412">
    <property type="protein sequence ID" value="ODQ64255.1"/>
    <property type="molecule type" value="Genomic_DNA"/>
</dbReference>
<dbReference type="Proteomes" id="UP000095009">
    <property type="component" value="Unassembled WGS sequence"/>
</dbReference>
<proteinExistence type="predicted"/>
<sequence>MFDFLKKSGTPEQDVVQAIHDFTYGTYPQPTTGALFDHIVQLAEISPSTAFSASRAIRKKIDLRRPKSNNVRKNALVLFLALLHASAKSSTQVFITRGVNSSNKDAIRFDVSSPGLELAIRQNPAISDYLNMGVQHESSGAQESAPKSEDITPVASSNPAANGDIKFLAVYHYMLIHSKYDAEVHTLAVDTIKAIAQAPEFSKFESMQGLRHLYSQYANDMRFADALQASVIESKQYSGKAPLNMAGIKCILSDGQAALDHYAASKDSPDAKDGCRRILSVIRSLDERNAFVKFPLSIDQIQTLKKDLEAVLA</sequence>
<accession>A0A1E3PFT6</accession>
<organism evidence="2 3">
    <name type="scientific">Nadsonia fulvescens var. elongata DSM 6958</name>
    <dbReference type="NCBI Taxonomy" id="857566"/>
    <lineage>
        <taxon>Eukaryota</taxon>
        <taxon>Fungi</taxon>
        <taxon>Dikarya</taxon>
        <taxon>Ascomycota</taxon>
        <taxon>Saccharomycotina</taxon>
        <taxon>Dipodascomycetes</taxon>
        <taxon>Dipodascales</taxon>
        <taxon>Dipodascales incertae sedis</taxon>
        <taxon>Nadsonia</taxon>
    </lineage>
</organism>
<keyword evidence="3" id="KW-1185">Reference proteome</keyword>